<feature type="binding site" evidence="4">
    <location>
        <position position="139"/>
    </location>
    <ligand>
        <name>Mn(2+)</name>
        <dbReference type="ChEBI" id="CHEBI:29035"/>
        <label>1</label>
    </ligand>
</feature>
<dbReference type="GO" id="GO:0004053">
    <property type="term" value="F:arginase activity"/>
    <property type="evidence" value="ECO:0007669"/>
    <property type="project" value="TreeGrafter"/>
</dbReference>
<evidence type="ECO:0000256" key="1">
    <source>
        <dbReference type="ARBA" id="ARBA00022723"/>
    </source>
</evidence>
<dbReference type="GO" id="GO:0005829">
    <property type="term" value="C:cytosol"/>
    <property type="evidence" value="ECO:0007669"/>
    <property type="project" value="TreeGrafter"/>
</dbReference>
<dbReference type="RefSeq" id="WP_040986393.1">
    <property type="nucleotide sequence ID" value="NZ_JTKH01000003.1"/>
</dbReference>
<evidence type="ECO:0000313" key="7">
    <source>
        <dbReference type="Proteomes" id="UP000031672"/>
    </source>
</evidence>
<evidence type="ECO:0000313" key="6">
    <source>
        <dbReference type="EMBL" id="KII81755.1"/>
    </source>
</evidence>
<protein>
    <submittedName>
        <fullName evidence="6">Arginase</fullName>
    </submittedName>
</protein>
<evidence type="ECO:0000256" key="2">
    <source>
        <dbReference type="ARBA" id="ARBA00022801"/>
    </source>
</evidence>
<dbReference type="PIRSF" id="PIRSF036979">
    <property type="entry name" value="Arginase"/>
    <property type="match status" value="1"/>
</dbReference>
<reference evidence="6 7" key="1">
    <citation type="submission" date="2014-11" db="EMBL/GenBank/DDBJ databases">
        <title>Draft Genome Sequence of Vibrio piscirenalis strains CECT 8603T and CECT 8604, two marine Gammaproteobacterium isolated from cultured gilthead sea bream (Sparus aurata).</title>
        <authorList>
            <person name="Arahal D.R."/>
            <person name="Rodrigo-Torres L."/>
            <person name="Lucena T."/>
            <person name="Pujalte M.J."/>
        </authorList>
    </citation>
    <scope>NUCLEOTIDE SEQUENCE [LARGE SCALE GENOMIC DNA]</scope>
    <source>
        <strain evidence="6 7">DCR 1-4-2</strain>
    </source>
</reference>
<comment type="similarity">
    <text evidence="5">Belongs to the arginase family.</text>
</comment>
<dbReference type="GO" id="GO:0030145">
    <property type="term" value="F:manganese ion binding"/>
    <property type="evidence" value="ECO:0007669"/>
    <property type="project" value="TreeGrafter"/>
</dbReference>
<feature type="binding site" evidence="4">
    <location>
        <position position="107"/>
    </location>
    <ligand>
        <name>Mn(2+)</name>
        <dbReference type="ChEBI" id="CHEBI:29035"/>
        <label>1</label>
    </ligand>
</feature>
<dbReference type="PANTHER" id="PTHR43782:SF3">
    <property type="entry name" value="ARGINASE"/>
    <property type="match status" value="1"/>
</dbReference>
<sequence>MARAFDIVGAPFNQLGCYPTKKNTVEGLRRLSEKSSMGLTEWMAVRNQRWGADIKDLGDVQPTEKVFDLIAQEQKESALKHYCDELKSKVLESYQSQRIPITIGGDHSIAVGTVQATLDYYQKQQGKRVAVIWVDAHADCNSSLASNLHGKPLALLMDKYRQNVWQVEPELVLKPDDIYYVAVRDLMPNEHQMIQRYNMVNFDMAMIESQGIDGVLQQLLNIVEQKYDGVYLSFDYDALDGSLFRACATPNVGGLTAREALHLVYGIAQHSKFVGADFVEYLPEKDSEAISKDLMIKLIDAVWGFKY</sequence>
<name>A0A0C2NHG1_9VIBR</name>
<comment type="cofactor">
    <cofactor evidence="4">
        <name>Mn(2+)</name>
        <dbReference type="ChEBI" id="CHEBI:29035"/>
    </cofactor>
    <text evidence="4">Binds 2 manganese ions per subunit.</text>
</comment>
<dbReference type="InterPro" id="IPR006035">
    <property type="entry name" value="Ureohydrolase"/>
</dbReference>
<dbReference type="Proteomes" id="UP000031672">
    <property type="component" value="Unassembled WGS sequence"/>
</dbReference>
<proteinExistence type="inferred from homology"/>
<feature type="binding site" evidence="4">
    <location>
        <position position="135"/>
    </location>
    <ligand>
        <name>Mn(2+)</name>
        <dbReference type="ChEBI" id="CHEBI:29035"/>
        <label>1</label>
    </ligand>
</feature>
<dbReference type="STRING" id="1461322.OJ16_00690"/>
<dbReference type="OrthoDB" id="9789727at2"/>
<keyword evidence="1 4" id="KW-0479">Metal-binding</keyword>
<dbReference type="EMBL" id="JTKH01000003">
    <property type="protein sequence ID" value="KII81755.1"/>
    <property type="molecule type" value="Genomic_DNA"/>
</dbReference>
<dbReference type="PANTHER" id="PTHR43782">
    <property type="entry name" value="ARGINASE"/>
    <property type="match status" value="1"/>
</dbReference>
<evidence type="ECO:0000256" key="3">
    <source>
        <dbReference type="ARBA" id="ARBA00023211"/>
    </source>
</evidence>
<dbReference type="SUPFAM" id="SSF52768">
    <property type="entry name" value="Arginase/deacetylase"/>
    <property type="match status" value="1"/>
</dbReference>
<dbReference type="Gene3D" id="3.40.800.10">
    <property type="entry name" value="Ureohydrolase domain"/>
    <property type="match status" value="1"/>
</dbReference>
<dbReference type="Pfam" id="PF00491">
    <property type="entry name" value="Arginase"/>
    <property type="match status" value="1"/>
</dbReference>
<keyword evidence="7" id="KW-1185">Reference proteome</keyword>
<feature type="binding site" evidence="4">
    <location>
        <position position="235"/>
    </location>
    <ligand>
        <name>Mn(2+)</name>
        <dbReference type="ChEBI" id="CHEBI:29035"/>
        <label>1</label>
    </ligand>
</feature>
<accession>A0A0C2P087</accession>
<dbReference type="PRINTS" id="PR00116">
    <property type="entry name" value="ARGINASE"/>
</dbReference>
<comment type="caution">
    <text evidence="6">The sequence shown here is derived from an EMBL/GenBank/DDBJ whole genome shotgun (WGS) entry which is preliminary data.</text>
</comment>
<gene>
    <name evidence="6" type="ORF">OJ16_00690</name>
</gene>
<dbReference type="PROSITE" id="PS51409">
    <property type="entry name" value="ARGINASE_2"/>
    <property type="match status" value="1"/>
</dbReference>
<feature type="binding site" evidence="4">
    <location>
        <position position="137"/>
    </location>
    <ligand>
        <name>Mn(2+)</name>
        <dbReference type="ChEBI" id="CHEBI:29035"/>
        <label>1</label>
    </ligand>
</feature>
<evidence type="ECO:0000256" key="5">
    <source>
        <dbReference type="PROSITE-ProRule" id="PRU00742"/>
    </source>
</evidence>
<organism evidence="6 7">
    <name type="scientific">Vibrio renipiscarius</name>
    <dbReference type="NCBI Taxonomy" id="1461322"/>
    <lineage>
        <taxon>Bacteria</taxon>
        <taxon>Pseudomonadati</taxon>
        <taxon>Pseudomonadota</taxon>
        <taxon>Gammaproteobacteria</taxon>
        <taxon>Vibrionales</taxon>
        <taxon>Vibrionaceae</taxon>
        <taxon>Vibrio</taxon>
    </lineage>
</organism>
<accession>A0A0C2NHG1</accession>
<evidence type="ECO:0000256" key="4">
    <source>
        <dbReference type="PIRSR" id="PIRSR036979-1"/>
    </source>
</evidence>
<dbReference type="AlphaFoldDB" id="A0A0C2NHG1"/>
<feature type="binding site" evidence="4">
    <location>
        <position position="237"/>
    </location>
    <ligand>
        <name>Mn(2+)</name>
        <dbReference type="ChEBI" id="CHEBI:29035"/>
        <label>1</label>
    </ligand>
</feature>
<dbReference type="InterPro" id="IPR023696">
    <property type="entry name" value="Ureohydrolase_dom_sf"/>
</dbReference>
<keyword evidence="2" id="KW-0378">Hydrolase</keyword>
<keyword evidence="3 4" id="KW-0464">Manganese</keyword>